<dbReference type="Proteomes" id="UP000295106">
    <property type="component" value="Unassembled WGS sequence"/>
</dbReference>
<feature type="chain" id="PRO_5020390872" evidence="2">
    <location>
        <begin position="30"/>
        <end position="251"/>
    </location>
</feature>
<feature type="region of interest" description="Disordered" evidence="1">
    <location>
        <begin position="212"/>
        <end position="251"/>
    </location>
</feature>
<organism evidence="3 4">
    <name type="scientific">Rubrivivax gelatinosus</name>
    <name type="common">Rhodocyclus gelatinosus</name>
    <name type="synonym">Rhodopseudomonas gelatinosa</name>
    <dbReference type="NCBI Taxonomy" id="28068"/>
    <lineage>
        <taxon>Bacteria</taxon>
        <taxon>Pseudomonadati</taxon>
        <taxon>Pseudomonadota</taxon>
        <taxon>Betaproteobacteria</taxon>
        <taxon>Burkholderiales</taxon>
        <taxon>Sphaerotilaceae</taxon>
        <taxon>Rubrivivax</taxon>
    </lineage>
</organism>
<keyword evidence="2" id="KW-0732">Signal</keyword>
<accession>A0A4R2MVS3</accession>
<evidence type="ECO:0000313" key="4">
    <source>
        <dbReference type="Proteomes" id="UP000295106"/>
    </source>
</evidence>
<feature type="region of interest" description="Disordered" evidence="1">
    <location>
        <begin position="58"/>
        <end position="82"/>
    </location>
</feature>
<evidence type="ECO:0000256" key="1">
    <source>
        <dbReference type="SAM" id="MobiDB-lite"/>
    </source>
</evidence>
<evidence type="ECO:0000256" key="2">
    <source>
        <dbReference type="SAM" id="SignalP"/>
    </source>
</evidence>
<reference evidence="3 4" key="1">
    <citation type="submission" date="2019-03" db="EMBL/GenBank/DDBJ databases">
        <title>Genomic Encyclopedia of Type Strains, Phase IV (KMG-IV): sequencing the most valuable type-strain genomes for metagenomic binning, comparative biology and taxonomic classification.</title>
        <authorList>
            <person name="Goeker M."/>
        </authorList>
    </citation>
    <scope>NUCLEOTIDE SEQUENCE [LARGE SCALE GENOMIC DNA]</scope>
    <source>
        <strain evidence="3 4">DSM 1709</strain>
    </source>
</reference>
<dbReference type="GeneID" id="99684240"/>
<feature type="signal peptide" evidence="2">
    <location>
        <begin position="1"/>
        <end position="29"/>
    </location>
</feature>
<dbReference type="InterPro" id="IPR036280">
    <property type="entry name" value="Multihaem_cyt_sf"/>
</dbReference>
<name>A0A4R2MVS3_RUBGE</name>
<evidence type="ECO:0000313" key="3">
    <source>
        <dbReference type="EMBL" id="TCP03903.1"/>
    </source>
</evidence>
<dbReference type="SUPFAM" id="SSF48695">
    <property type="entry name" value="Multiheme cytochromes"/>
    <property type="match status" value="1"/>
</dbReference>
<sequence length="251" mass="26727">MRLLNWRTAAASFAAAVGLAFALGLPALAPSDADAASAAAAPASAAALAPGAVPVAPASEAAPTHRPLRDNLPPQPPNPQEPLVFGGYLDAPAFSVVPRKQHLALYPCAQCHKVLPLNRQPRALVAAPHVASLPHGRGRMWCLDCHVAEDRDWLRTVDGRRVDFDQSQLVCGQCHGPRHRDWAFGAHGKRAANWQGERQIYACTHCHDAHDPKIPPREAAPPPPVRAGLERPALTPAHAAPPWQRAASGAR</sequence>
<dbReference type="AlphaFoldDB" id="A0A4R2MVS3"/>
<dbReference type="RefSeq" id="WP_243651073.1">
    <property type="nucleotide sequence ID" value="NZ_CP181386.1"/>
</dbReference>
<proteinExistence type="predicted"/>
<dbReference type="EMBL" id="SLXD01000003">
    <property type="protein sequence ID" value="TCP03903.1"/>
    <property type="molecule type" value="Genomic_DNA"/>
</dbReference>
<protein>
    <submittedName>
        <fullName evidence="3">Uncharacterized protein</fullName>
    </submittedName>
</protein>
<comment type="caution">
    <text evidence="3">The sequence shown here is derived from an EMBL/GenBank/DDBJ whole genome shotgun (WGS) entry which is preliminary data.</text>
</comment>
<gene>
    <name evidence="3" type="ORF">EV684_103150</name>
</gene>